<proteinExistence type="predicted"/>
<comment type="caution">
    <text evidence="1">The sequence shown here is derived from an EMBL/GenBank/DDBJ whole genome shotgun (WGS) entry which is preliminary data.</text>
</comment>
<dbReference type="Gene3D" id="3.30.930.30">
    <property type="match status" value="1"/>
</dbReference>
<sequence length="232" mass="26911">MEQCRYGRGGHYPEGRPLRSNSVALGTLVASLPQRTEDAPQDLIYDFRERSHAWFNQWLEERQMLLHASILHLDEAYPHVHAWFTPNLELIEQGEWPLGQVTFPKKGVLHNLQLDFFEQVGQHFYSQRVKPKSQRRKRLDRRTAIKLRDMPETLTSHPIHDLGFFNAAYAMAKYGETRSAEQQANIMDAIKEVLDMEAGMSNREALMELIAEHRELNKERVLQAGEHARGKG</sequence>
<gene>
    <name evidence="1" type="ORF">GCM10007878_11770</name>
</gene>
<evidence type="ECO:0000313" key="2">
    <source>
        <dbReference type="Proteomes" id="UP001156682"/>
    </source>
</evidence>
<organism evidence="1 2">
    <name type="scientific">Marinospirillum insulare</name>
    <dbReference type="NCBI Taxonomy" id="217169"/>
    <lineage>
        <taxon>Bacteria</taxon>
        <taxon>Pseudomonadati</taxon>
        <taxon>Pseudomonadota</taxon>
        <taxon>Gammaproteobacteria</taxon>
        <taxon>Oceanospirillales</taxon>
        <taxon>Oceanospirillaceae</taxon>
        <taxon>Marinospirillum</taxon>
    </lineage>
</organism>
<keyword evidence="2" id="KW-1185">Reference proteome</keyword>
<dbReference type="RefSeq" id="WP_027850870.1">
    <property type="nucleotide sequence ID" value="NZ_BSOR01000017.1"/>
</dbReference>
<dbReference type="Proteomes" id="UP001156682">
    <property type="component" value="Unassembled WGS sequence"/>
</dbReference>
<accession>A0ABQ5ZZI3</accession>
<evidence type="ECO:0000313" key="1">
    <source>
        <dbReference type="EMBL" id="GLR63742.1"/>
    </source>
</evidence>
<name>A0ABQ5ZZI3_9GAMM</name>
<evidence type="ECO:0008006" key="3">
    <source>
        <dbReference type="Google" id="ProtNLM"/>
    </source>
</evidence>
<protein>
    <recommendedName>
        <fullName evidence="3">Plasmid recombination enzyme</fullName>
    </recommendedName>
</protein>
<reference evidence="2" key="1">
    <citation type="journal article" date="2019" name="Int. J. Syst. Evol. Microbiol.">
        <title>The Global Catalogue of Microorganisms (GCM) 10K type strain sequencing project: providing services to taxonomists for standard genome sequencing and annotation.</title>
        <authorList>
            <consortium name="The Broad Institute Genomics Platform"/>
            <consortium name="The Broad Institute Genome Sequencing Center for Infectious Disease"/>
            <person name="Wu L."/>
            <person name="Ma J."/>
        </authorList>
    </citation>
    <scope>NUCLEOTIDE SEQUENCE [LARGE SCALE GENOMIC DNA]</scope>
    <source>
        <strain evidence="2">NBRC 100033</strain>
    </source>
</reference>
<dbReference type="EMBL" id="BSOR01000017">
    <property type="protein sequence ID" value="GLR63742.1"/>
    <property type="molecule type" value="Genomic_DNA"/>
</dbReference>